<protein>
    <submittedName>
        <fullName evidence="2">Uncharacterized protein</fullName>
    </submittedName>
</protein>
<sequence length="164" mass="18838">MKEVADELYQVPETSTEIFILSEENEEVKKKHTLRHPMFKNAGSDYCARFCSETDLLARAIMTAGNHDRPLSQYVSPDVTDLIYRKSIRTTTARGGREVRGRRRTARPEARRRLLARGARLRPPDAAAARRRPPAARVGRKLWRNRKEEKNAANRRGPSTRVKT</sequence>
<feature type="region of interest" description="Disordered" evidence="1">
    <location>
        <begin position="115"/>
        <end position="164"/>
    </location>
</feature>
<accession>A0A4C1XB55</accession>
<feature type="compositionally biased region" description="Basic residues" evidence="1">
    <location>
        <begin position="129"/>
        <end position="144"/>
    </location>
</feature>
<keyword evidence="3" id="KW-1185">Reference proteome</keyword>
<comment type="caution">
    <text evidence="2">The sequence shown here is derived from an EMBL/GenBank/DDBJ whole genome shotgun (WGS) entry which is preliminary data.</text>
</comment>
<dbReference type="Proteomes" id="UP000299102">
    <property type="component" value="Unassembled WGS sequence"/>
</dbReference>
<name>A0A4C1XB55_EUMVA</name>
<dbReference type="EMBL" id="BGZK01000766">
    <property type="protein sequence ID" value="GBP59634.1"/>
    <property type="molecule type" value="Genomic_DNA"/>
</dbReference>
<gene>
    <name evidence="2" type="ORF">EVAR_46002_1</name>
</gene>
<dbReference type="AlphaFoldDB" id="A0A4C1XB55"/>
<evidence type="ECO:0000313" key="2">
    <source>
        <dbReference type="EMBL" id="GBP59634.1"/>
    </source>
</evidence>
<proteinExistence type="predicted"/>
<reference evidence="2 3" key="1">
    <citation type="journal article" date="2019" name="Commun. Biol.">
        <title>The bagworm genome reveals a unique fibroin gene that provides high tensile strength.</title>
        <authorList>
            <person name="Kono N."/>
            <person name="Nakamura H."/>
            <person name="Ohtoshi R."/>
            <person name="Tomita M."/>
            <person name="Numata K."/>
            <person name="Arakawa K."/>
        </authorList>
    </citation>
    <scope>NUCLEOTIDE SEQUENCE [LARGE SCALE GENOMIC DNA]</scope>
</reference>
<evidence type="ECO:0000256" key="1">
    <source>
        <dbReference type="SAM" id="MobiDB-lite"/>
    </source>
</evidence>
<organism evidence="2 3">
    <name type="scientific">Eumeta variegata</name>
    <name type="common">Bagworm moth</name>
    <name type="synonym">Eumeta japonica</name>
    <dbReference type="NCBI Taxonomy" id="151549"/>
    <lineage>
        <taxon>Eukaryota</taxon>
        <taxon>Metazoa</taxon>
        <taxon>Ecdysozoa</taxon>
        <taxon>Arthropoda</taxon>
        <taxon>Hexapoda</taxon>
        <taxon>Insecta</taxon>
        <taxon>Pterygota</taxon>
        <taxon>Neoptera</taxon>
        <taxon>Endopterygota</taxon>
        <taxon>Lepidoptera</taxon>
        <taxon>Glossata</taxon>
        <taxon>Ditrysia</taxon>
        <taxon>Tineoidea</taxon>
        <taxon>Psychidae</taxon>
        <taxon>Oiketicinae</taxon>
        <taxon>Eumeta</taxon>
    </lineage>
</organism>
<evidence type="ECO:0000313" key="3">
    <source>
        <dbReference type="Proteomes" id="UP000299102"/>
    </source>
</evidence>